<dbReference type="Proteomes" id="UP000011651">
    <property type="component" value="Unassembled WGS sequence"/>
</dbReference>
<sequence>MLYNSPLAMLCKYQPIYFMHNTNTLQYKKFVKTFYTALRLKTMKNWEHKDIDHPVYKKMDGILSYLHNSVDTINTNSPNDLSKLYYILSKTREALYSIDPFFYPKRELDAIDNIISNEEFLELIHESIKFHGNFNYEAAFPYTEELANSAYRLSGASSKDDDIKLLKDMENNFTKRHNKTEKEIIDLKLTLEYELKEAREKINEIHALEVALNERINQTKETIKNNEKMMLIEKNKRMEDFSTEQKARQQSFKNESEKAINSIINDAKSAYNSQEEIINKKTASLLQKIDDSNVDITKKHNSIKDIYELVAEDGIAGGYKKNADDEKSAANLWRGITMGCYALIILWVLFKNTLGFETFINNQVQWPVLIITISITAIAFIAAQFSSKQSRIHLINEQKMRWFALEVKAIDPFISSLPESEKNDLKRQLSEKLFCQHRTEDFSNESESHSKSLDALSSVVNNLSDTIKTITKK</sequence>
<evidence type="ECO:0000313" key="2">
    <source>
        <dbReference type="EMBL" id="ELY22298.1"/>
    </source>
</evidence>
<name>L9UDI2_9GAMM</name>
<feature type="transmembrane region" description="Helical" evidence="1">
    <location>
        <begin position="331"/>
        <end position="350"/>
    </location>
</feature>
<organism evidence="2 3">
    <name type="scientific">Vreelandella titanicae BH1</name>
    <dbReference type="NCBI Taxonomy" id="1204738"/>
    <lineage>
        <taxon>Bacteria</taxon>
        <taxon>Pseudomonadati</taxon>
        <taxon>Pseudomonadota</taxon>
        <taxon>Gammaproteobacteria</taxon>
        <taxon>Oceanospirillales</taxon>
        <taxon>Halomonadaceae</taxon>
        <taxon>Vreelandella</taxon>
    </lineage>
</organism>
<comment type="caution">
    <text evidence="2">The sequence shown here is derived from an EMBL/GenBank/DDBJ whole genome shotgun (WGS) entry which is preliminary data.</text>
</comment>
<gene>
    <name evidence="2" type="ORF">HALTITAN_0874</name>
</gene>
<proteinExistence type="predicted"/>
<keyword evidence="1" id="KW-0812">Transmembrane</keyword>
<reference evidence="2 3" key="1">
    <citation type="journal article" date="2013" name="Genome Announc.">
        <title>Draft Genome of the Marine Gammaproteobacterium Halomonas titanicae.</title>
        <authorList>
            <person name="Sanchez-Porro C."/>
            <person name="de la Haba R.R."/>
            <person name="Cruz-Hernandez N."/>
            <person name="Gonzalez J.M."/>
            <person name="Reyes-Guirao C."/>
            <person name="Navarro-Sampedro L."/>
            <person name="Carballo M."/>
            <person name="Ventosa A."/>
        </authorList>
    </citation>
    <scope>NUCLEOTIDE SEQUENCE [LARGE SCALE GENOMIC DNA]</scope>
    <source>
        <strain evidence="2 3">BH1</strain>
    </source>
</reference>
<feature type="transmembrane region" description="Helical" evidence="1">
    <location>
        <begin position="366"/>
        <end position="385"/>
    </location>
</feature>
<keyword evidence="1" id="KW-1133">Transmembrane helix</keyword>
<dbReference type="AlphaFoldDB" id="L9UDI2"/>
<protein>
    <submittedName>
        <fullName evidence="2">Uncharacterized protein</fullName>
    </submittedName>
</protein>
<evidence type="ECO:0000256" key="1">
    <source>
        <dbReference type="SAM" id="Phobius"/>
    </source>
</evidence>
<accession>L9UDI2</accession>
<evidence type="ECO:0000313" key="3">
    <source>
        <dbReference type="Proteomes" id="UP000011651"/>
    </source>
</evidence>
<keyword evidence="1" id="KW-0472">Membrane</keyword>
<dbReference type="EMBL" id="AOPO01000002">
    <property type="protein sequence ID" value="ELY22298.1"/>
    <property type="molecule type" value="Genomic_DNA"/>
</dbReference>
<dbReference type="PATRIC" id="fig|1204738.3.peg.1315"/>